<evidence type="ECO:0000256" key="6">
    <source>
        <dbReference type="ARBA" id="ARBA00023136"/>
    </source>
</evidence>
<keyword evidence="4 7" id="KW-0812">Transmembrane</keyword>
<comment type="caution">
    <text evidence="8">The sequence shown here is derived from an EMBL/GenBank/DDBJ whole genome shotgun (WGS) entry which is preliminary data.</text>
</comment>
<evidence type="ECO:0000256" key="1">
    <source>
        <dbReference type="ARBA" id="ARBA00004141"/>
    </source>
</evidence>
<feature type="transmembrane region" description="Helical" evidence="7">
    <location>
        <begin position="247"/>
        <end position="265"/>
    </location>
</feature>
<feature type="transmembrane region" description="Helical" evidence="7">
    <location>
        <begin position="319"/>
        <end position="339"/>
    </location>
</feature>
<keyword evidence="3" id="KW-0813">Transport</keyword>
<evidence type="ECO:0000313" key="9">
    <source>
        <dbReference type="Proteomes" id="UP001596103"/>
    </source>
</evidence>
<feature type="transmembrane region" description="Helical" evidence="7">
    <location>
        <begin position="393"/>
        <end position="411"/>
    </location>
</feature>
<feature type="transmembrane region" description="Helical" evidence="7">
    <location>
        <begin position="140"/>
        <end position="159"/>
    </location>
</feature>
<dbReference type="InterPro" id="IPR044644">
    <property type="entry name" value="DinF-like"/>
</dbReference>
<dbReference type="InterPro" id="IPR050222">
    <property type="entry name" value="MATE_MdtK"/>
</dbReference>
<feature type="transmembrane region" description="Helical" evidence="7">
    <location>
        <begin position="98"/>
        <end position="120"/>
    </location>
</feature>
<feature type="transmembrane region" description="Helical" evidence="7">
    <location>
        <begin position="193"/>
        <end position="217"/>
    </location>
</feature>
<gene>
    <name evidence="8" type="ORF">ACFPTO_00010</name>
</gene>
<evidence type="ECO:0000313" key="8">
    <source>
        <dbReference type="EMBL" id="MFC5427206.1"/>
    </source>
</evidence>
<keyword evidence="9" id="KW-1185">Reference proteome</keyword>
<feature type="transmembrane region" description="Helical" evidence="7">
    <location>
        <begin position="285"/>
        <end position="307"/>
    </location>
</feature>
<evidence type="ECO:0000256" key="3">
    <source>
        <dbReference type="ARBA" id="ARBA00022448"/>
    </source>
</evidence>
<dbReference type="PANTHER" id="PTHR43298">
    <property type="entry name" value="MULTIDRUG RESISTANCE PROTEIN NORM-RELATED"/>
    <property type="match status" value="1"/>
</dbReference>
<dbReference type="RefSeq" id="WP_377708507.1">
    <property type="nucleotide sequence ID" value="NZ_JBHSMP010000001.1"/>
</dbReference>
<evidence type="ECO:0000256" key="7">
    <source>
        <dbReference type="SAM" id="Phobius"/>
    </source>
</evidence>
<protein>
    <submittedName>
        <fullName evidence="8">MATE family efflux transporter</fullName>
    </submittedName>
</protein>
<comment type="similarity">
    <text evidence="2">Belongs to the multi antimicrobial extrusion (MATE) (TC 2.A.66.1) family.</text>
</comment>
<dbReference type="InterPro" id="IPR002528">
    <property type="entry name" value="MATE_fam"/>
</dbReference>
<comment type="subcellular location">
    <subcellularLocation>
        <location evidence="1">Membrane</location>
        <topology evidence="1">Multi-pass membrane protein</topology>
    </subcellularLocation>
</comment>
<proteinExistence type="inferred from homology"/>
<evidence type="ECO:0000256" key="2">
    <source>
        <dbReference type="ARBA" id="ARBA00010199"/>
    </source>
</evidence>
<dbReference type="PANTHER" id="PTHR43298:SF2">
    <property type="entry name" value="FMN_FAD EXPORTER YEEO-RELATED"/>
    <property type="match status" value="1"/>
</dbReference>
<evidence type="ECO:0000256" key="5">
    <source>
        <dbReference type="ARBA" id="ARBA00022989"/>
    </source>
</evidence>
<keyword evidence="6 7" id="KW-0472">Membrane</keyword>
<dbReference type="Proteomes" id="UP001596103">
    <property type="component" value="Unassembled WGS sequence"/>
</dbReference>
<name>A0ABW0J2F8_9BURK</name>
<dbReference type="Pfam" id="PF01554">
    <property type="entry name" value="MatE"/>
    <property type="match status" value="2"/>
</dbReference>
<feature type="transmembrane region" description="Helical" evidence="7">
    <location>
        <begin position="359"/>
        <end position="381"/>
    </location>
</feature>
<evidence type="ECO:0000256" key="4">
    <source>
        <dbReference type="ARBA" id="ARBA00022692"/>
    </source>
</evidence>
<reference evidence="9" key="1">
    <citation type="journal article" date="2019" name="Int. J. Syst. Evol. Microbiol.">
        <title>The Global Catalogue of Microorganisms (GCM) 10K type strain sequencing project: providing services to taxonomists for standard genome sequencing and annotation.</title>
        <authorList>
            <consortium name="The Broad Institute Genomics Platform"/>
            <consortium name="The Broad Institute Genome Sequencing Center for Infectious Disease"/>
            <person name="Wu L."/>
            <person name="Ma J."/>
        </authorList>
    </citation>
    <scope>NUCLEOTIDE SEQUENCE [LARGE SCALE GENOMIC DNA]</scope>
    <source>
        <strain evidence="9">CCUG 56042</strain>
    </source>
</reference>
<sequence length="450" mass="47773">MSGDVPLPAQRGWHRRVLTLAFPIVLANLTQPILGAVDTAVAGHLGSAADLGGVALGGLFFNFVFWGFGFLRMGTTGLVAQAFGAGDRIGLRANVARALLLAFAIGAVILLMQAPLIRHALALIGASGEVQRNAQTYCEARIGAAPFSLANYVVLGYLLGTQRVRLALAAQVFVNVANVIAVLLYVYGLGWGIAGIGTATATADTLGFVFGAVVLRYQLPRGLPRLRLDRVLEPAALGRLVAINRDIFLRTMCLLGSFGWFAHIGAKQGDAILAANALLLNFQTFMAYGLDGFAHAAEALVGAAIGARDRNAFHQAVKVNLFWSVLGALAFSAIYWVAGSWIIEQLTNQADVRTAAERFLPWAALSPLVSVWGFLLDGVFIGATRTRELMRSMAISLAVFLVTSWALVGTFGNHGLWTALLIFMGVRGLTLSPLLPRIAGAIRPATAQPQ</sequence>
<feature type="transmembrane region" description="Helical" evidence="7">
    <location>
        <begin position="51"/>
        <end position="71"/>
    </location>
</feature>
<accession>A0ABW0J2F8</accession>
<dbReference type="EMBL" id="JBHSMP010000001">
    <property type="protein sequence ID" value="MFC5427206.1"/>
    <property type="molecule type" value="Genomic_DNA"/>
</dbReference>
<feature type="transmembrane region" description="Helical" evidence="7">
    <location>
        <begin position="166"/>
        <end position="187"/>
    </location>
</feature>
<organism evidence="8 9">
    <name type="scientific">Paraburkholderia denitrificans</name>
    <dbReference type="NCBI Taxonomy" id="694025"/>
    <lineage>
        <taxon>Bacteria</taxon>
        <taxon>Pseudomonadati</taxon>
        <taxon>Pseudomonadota</taxon>
        <taxon>Betaproteobacteria</taxon>
        <taxon>Burkholderiales</taxon>
        <taxon>Burkholderiaceae</taxon>
        <taxon>Paraburkholderia</taxon>
    </lineage>
</organism>
<keyword evidence="5 7" id="KW-1133">Transmembrane helix</keyword>
<dbReference type="NCBIfam" id="TIGR00797">
    <property type="entry name" value="matE"/>
    <property type="match status" value="1"/>
</dbReference>
<dbReference type="CDD" id="cd13136">
    <property type="entry name" value="MATE_DinF_like"/>
    <property type="match status" value="1"/>
</dbReference>